<dbReference type="Proteomes" id="UP000236370">
    <property type="component" value="Unassembled WGS sequence"/>
</dbReference>
<feature type="region of interest" description="Disordered" evidence="1">
    <location>
        <begin position="24"/>
        <end position="121"/>
    </location>
</feature>
<proteinExistence type="predicted"/>
<feature type="compositionally biased region" description="Pro residues" evidence="1">
    <location>
        <begin position="73"/>
        <end position="98"/>
    </location>
</feature>
<accession>A0A2J8J506</accession>
<reference evidence="2 3" key="1">
    <citation type="submission" date="2017-12" db="EMBL/GenBank/DDBJ databases">
        <title>High-resolution comparative analysis of great ape genomes.</title>
        <authorList>
            <person name="Pollen A."/>
            <person name="Hastie A."/>
            <person name="Hormozdiari F."/>
            <person name="Dougherty M."/>
            <person name="Liu R."/>
            <person name="Chaisson M."/>
            <person name="Hoppe E."/>
            <person name="Hill C."/>
            <person name="Pang A."/>
            <person name="Hillier L."/>
            <person name="Baker C."/>
            <person name="Armstrong J."/>
            <person name="Shendure J."/>
            <person name="Paten B."/>
            <person name="Wilson R."/>
            <person name="Chao H."/>
            <person name="Schneider V."/>
            <person name="Ventura M."/>
            <person name="Kronenberg Z."/>
            <person name="Murali S."/>
            <person name="Gordon D."/>
            <person name="Cantsilieris S."/>
            <person name="Munson K."/>
            <person name="Nelson B."/>
            <person name="Raja A."/>
            <person name="Underwood J."/>
            <person name="Diekhans M."/>
            <person name="Fiddes I."/>
            <person name="Haussler D."/>
            <person name="Eichler E."/>
        </authorList>
    </citation>
    <scope>NUCLEOTIDE SEQUENCE [LARGE SCALE GENOMIC DNA]</scope>
    <source>
        <strain evidence="2">Yerkes chimp pedigree #C0471</strain>
    </source>
</reference>
<evidence type="ECO:0000313" key="2">
    <source>
        <dbReference type="EMBL" id="PNI17839.1"/>
    </source>
</evidence>
<sequence length="121" mass="12978">APLPALRLLDLRWIEDVKDSQLRELLLPPPDTKPAERPGPEPLRPRRGPQCSPPHGPHVPTPRDPGAPQSCWLPPPNGPLPPAVPPLPSSTPPRPALLPPALTRSLCPAGSCRAPWPLPLP</sequence>
<dbReference type="AlphaFoldDB" id="A0A2J8J506"/>
<evidence type="ECO:0000313" key="3">
    <source>
        <dbReference type="Proteomes" id="UP000236370"/>
    </source>
</evidence>
<gene>
    <name evidence="2" type="ORF">CK820_G0050555</name>
</gene>
<dbReference type="EMBL" id="NBAG03000518">
    <property type="protein sequence ID" value="PNI17839.1"/>
    <property type="molecule type" value="Genomic_DNA"/>
</dbReference>
<comment type="caution">
    <text evidence="2">The sequence shown here is derived from an EMBL/GenBank/DDBJ whole genome shotgun (WGS) entry which is preliminary data.</text>
</comment>
<name>A0A2J8J506_PANTR</name>
<evidence type="ECO:0000256" key="1">
    <source>
        <dbReference type="SAM" id="MobiDB-lite"/>
    </source>
</evidence>
<feature type="compositionally biased region" description="Pro residues" evidence="1">
    <location>
        <begin position="51"/>
        <end position="65"/>
    </location>
</feature>
<feature type="non-terminal residue" evidence="2">
    <location>
        <position position="1"/>
    </location>
</feature>
<organism evidence="2 3">
    <name type="scientific">Pan troglodytes</name>
    <name type="common">Chimpanzee</name>
    <dbReference type="NCBI Taxonomy" id="9598"/>
    <lineage>
        <taxon>Eukaryota</taxon>
        <taxon>Metazoa</taxon>
        <taxon>Chordata</taxon>
        <taxon>Craniata</taxon>
        <taxon>Vertebrata</taxon>
        <taxon>Euteleostomi</taxon>
        <taxon>Mammalia</taxon>
        <taxon>Eutheria</taxon>
        <taxon>Euarchontoglires</taxon>
        <taxon>Primates</taxon>
        <taxon>Haplorrhini</taxon>
        <taxon>Catarrhini</taxon>
        <taxon>Hominidae</taxon>
        <taxon>Pan</taxon>
    </lineage>
</organism>
<protein>
    <submittedName>
        <fullName evidence="2">FBXL19 isoform 9</fullName>
    </submittedName>
</protein>